<dbReference type="Proteomes" id="UP000295163">
    <property type="component" value="Unassembled WGS sequence"/>
</dbReference>
<dbReference type="EMBL" id="SMZT01000002">
    <property type="protein sequence ID" value="TDL44709.1"/>
    <property type="molecule type" value="Genomic_DNA"/>
</dbReference>
<proteinExistence type="predicted"/>
<dbReference type="AlphaFoldDB" id="A0A4R5YJQ7"/>
<organism evidence="1 2">
    <name type="scientific">Kocuria rosea</name>
    <name type="common">Deinococcus erythromyxa</name>
    <name type="synonym">Micrococcus rubens</name>
    <dbReference type="NCBI Taxonomy" id="1275"/>
    <lineage>
        <taxon>Bacteria</taxon>
        <taxon>Bacillati</taxon>
        <taxon>Actinomycetota</taxon>
        <taxon>Actinomycetes</taxon>
        <taxon>Micrococcales</taxon>
        <taxon>Micrococcaceae</taxon>
        <taxon>Kocuria</taxon>
    </lineage>
</organism>
<dbReference type="GeneID" id="64347055"/>
<sequence length="122" mass="12232">MPDIDSPHTLPTGADPDAEAVTAALTQAVLAVPGVVRLEPSLLGRVGQWGGALLQRDALLGGQGLELDLAGTTAAVSVDIATAPSHRLRSVAEDVQRAVAATLSALGLTCTSVTVSVLTIGD</sequence>
<protein>
    <submittedName>
        <fullName evidence="1">Asp23/Gls24 family envelope stress response protein</fullName>
    </submittedName>
</protein>
<name>A0A4R5YJQ7_KOCRO</name>
<gene>
    <name evidence="1" type="ORF">E2R59_06485</name>
</gene>
<reference evidence="1 2" key="1">
    <citation type="submission" date="2019-03" db="EMBL/GenBank/DDBJ databases">
        <title>Genome Sequencing and Assembly of Various Microbes Isolated from Partially Reclaimed Soil and Acid Mine Drainage (AMD) Site.</title>
        <authorList>
            <person name="Steinbock B."/>
            <person name="Bechtold R."/>
            <person name="Sevigny J.L."/>
            <person name="Thomas D."/>
            <person name="Cuthill L.R."/>
            <person name="Aveiro Johannsen E.J."/>
            <person name="Thomas K."/>
            <person name="Ghosh A."/>
        </authorList>
    </citation>
    <scope>NUCLEOTIDE SEQUENCE [LARGE SCALE GENOMIC DNA]</scope>
    <source>
        <strain evidence="1 2">S-A3</strain>
    </source>
</reference>
<dbReference type="RefSeq" id="WP_133409785.1">
    <property type="nucleotide sequence ID" value="NZ_SMZT01000002.1"/>
</dbReference>
<accession>A0A4R5YJQ7</accession>
<evidence type="ECO:0000313" key="1">
    <source>
        <dbReference type="EMBL" id="TDL44709.1"/>
    </source>
</evidence>
<comment type="caution">
    <text evidence="1">The sequence shown here is derived from an EMBL/GenBank/DDBJ whole genome shotgun (WGS) entry which is preliminary data.</text>
</comment>
<evidence type="ECO:0000313" key="2">
    <source>
        <dbReference type="Proteomes" id="UP000295163"/>
    </source>
</evidence>